<keyword evidence="2" id="KW-0812">Transmembrane</keyword>
<feature type="transmembrane region" description="Helical" evidence="2">
    <location>
        <begin position="12"/>
        <end position="31"/>
    </location>
</feature>
<evidence type="ECO:0000313" key="4">
    <source>
        <dbReference type="Proteomes" id="UP000824160"/>
    </source>
</evidence>
<comment type="caution">
    <text evidence="3">The sequence shown here is derived from an EMBL/GenBank/DDBJ whole genome shotgun (WGS) entry which is preliminary data.</text>
</comment>
<accession>A0A9D1H4B1</accession>
<dbReference type="AlphaFoldDB" id="A0A9D1H4B1"/>
<feature type="region of interest" description="Disordered" evidence="1">
    <location>
        <begin position="46"/>
        <end position="80"/>
    </location>
</feature>
<gene>
    <name evidence="3" type="ORF">IAC43_00540</name>
</gene>
<protein>
    <submittedName>
        <fullName evidence="3">SpoIIIAH-like family protein</fullName>
    </submittedName>
</protein>
<dbReference type="Pfam" id="PF12685">
    <property type="entry name" value="SpoIIIAH"/>
    <property type="match status" value="1"/>
</dbReference>
<keyword evidence="2" id="KW-0472">Membrane</keyword>
<evidence type="ECO:0000256" key="2">
    <source>
        <dbReference type="SAM" id="Phobius"/>
    </source>
</evidence>
<feature type="compositionally biased region" description="Acidic residues" evidence="1">
    <location>
        <begin position="67"/>
        <end position="80"/>
    </location>
</feature>
<keyword evidence="2" id="KW-1133">Transmembrane helix</keyword>
<dbReference type="InterPro" id="IPR024232">
    <property type="entry name" value="SpoIIIAH"/>
</dbReference>
<evidence type="ECO:0000313" key="3">
    <source>
        <dbReference type="EMBL" id="HIT93650.1"/>
    </source>
</evidence>
<name>A0A9D1H4B1_9FIRM</name>
<dbReference type="Gene3D" id="1.10.287.4300">
    <property type="entry name" value="Stage III sporulation protein AH-like"/>
    <property type="match status" value="1"/>
</dbReference>
<reference evidence="3" key="2">
    <citation type="journal article" date="2021" name="PeerJ">
        <title>Extensive microbial diversity within the chicken gut microbiome revealed by metagenomics and culture.</title>
        <authorList>
            <person name="Gilroy R."/>
            <person name="Ravi A."/>
            <person name="Getino M."/>
            <person name="Pursley I."/>
            <person name="Horton D.L."/>
            <person name="Alikhan N.F."/>
            <person name="Baker D."/>
            <person name="Gharbi K."/>
            <person name="Hall N."/>
            <person name="Watson M."/>
            <person name="Adriaenssens E.M."/>
            <person name="Foster-Nyarko E."/>
            <person name="Jarju S."/>
            <person name="Secka A."/>
            <person name="Antonio M."/>
            <person name="Oren A."/>
            <person name="Chaudhuri R.R."/>
            <person name="La Ragione R."/>
            <person name="Hildebrand F."/>
            <person name="Pallen M.J."/>
        </authorList>
    </citation>
    <scope>NUCLEOTIDE SEQUENCE</scope>
    <source>
        <strain evidence="3">ChiBcec7-5410</strain>
    </source>
</reference>
<dbReference type="InterPro" id="IPR038503">
    <property type="entry name" value="SpoIIIAH_sf"/>
</dbReference>
<organism evidence="3 4">
    <name type="scientific">Candidatus Faecivivens stercoripullorum</name>
    <dbReference type="NCBI Taxonomy" id="2840805"/>
    <lineage>
        <taxon>Bacteria</taxon>
        <taxon>Bacillati</taxon>
        <taxon>Bacillota</taxon>
        <taxon>Clostridia</taxon>
        <taxon>Eubacteriales</taxon>
        <taxon>Oscillospiraceae</taxon>
        <taxon>Oscillospiraceae incertae sedis</taxon>
        <taxon>Candidatus Faecivivens</taxon>
    </lineage>
</organism>
<dbReference type="EMBL" id="DVLW01000017">
    <property type="protein sequence ID" value="HIT93650.1"/>
    <property type="molecule type" value="Genomic_DNA"/>
</dbReference>
<reference evidence="3" key="1">
    <citation type="submission" date="2020-10" db="EMBL/GenBank/DDBJ databases">
        <authorList>
            <person name="Gilroy R."/>
        </authorList>
    </citation>
    <scope>NUCLEOTIDE SEQUENCE</scope>
    <source>
        <strain evidence="3">ChiBcec7-5410</strain>
    </source>
</reference>
<evidence type="ECO:0000256" key="1">
    <source>
        <dbReference type="SAM" id="MobiDB-lite"/>
    </source>
</evidence>
<proteinExistence type="predicted"/>
<dbReference type="Proteomes" id="UP000824160">
    <property type="component" value="Unassembled WGS sequence"/>
</dbReference>
<sequence length="198" mass="21268">MKMSVILGKKQIVLASLVTILGIAVYLNYVFTDTGNFDLLTASQTSSSETENYGEAQLTGAEPVEGTADETTAETTAETENDYFTSARLERRKARDEAIETLAQTLGAEEMTDDEKELAAEKALAVSAQIESENKIETLVKAKGFAECLAYVDADSARVIVRTDGLTAETANQIKNIIIEETGLSAENVSVGEVGLEE</sequence>